<evidence type="ECO:0000256" key="1">
    <source>
        <dbReference type="SAM" id="MobiDB-lite"/>
    </source>
</evidence>
<dbReference type="AlphaFoldDB" id="A0A371Q4L3"/>
<dbReference type="EMBL" id="QUAC01000127">
    <property type="protein sequence ID" value="REK89303.1"/>
    <property type="molecule type" value="Genomic_DNA"/>
</dbReference>
<keyword evidence="4" id="KW-1185">Reference proteome</keyword>
<sequence length="286" mass="31648">MSGHRSLRILLLLLVAGCSASTTNQGSSAPGAPPPSRQAREIVLPFDGYELSLSDYYTVSNARDMLTRKCMRKSGFDWELINRPAEVDEARNRRRYGIIEIPVAERFGYHTNDELLDPTGISRKGRARDRGLSSEEARAANSPGTGCAIKASRKLAKDAEAEVGTKMLNTLGDQAMANSQKVPDVAQALRRWGECMQRKGFGYATPRQAVNDDRWWSKDSDRPSKKEIAVAVADVRCKQRTALVKVWFEAEAGLQLAAIREHSGYFKKLAESKQRQVAAARAVLAH</sequence>
<protein>
    <submittedName>
        <fullName evidence="3">Uncharacterized protein</fullName>
    </submittedName>
</protein>
<keyword evidence="2" id="KW-0732">Signal</keyword>
<feature type="chain" id="PRO_5038677011" evidence="2">
    <location>
        <begin position="21"/>
        <end position="286"/>
    </location>
</feature>
<dbReference type="Proteomes" id="UP000262477">
    <property type="component" value="Unassembled WGS sequence"/>
</dbReference>
<feature type="compositionally biased region" description="Basic and acidic residues" evidence="1">
    <location>
        <begin position="128"/>
        <end position="138"/>
    </location>
</feature>
<evidence type="ECO:0000313" key="4">
    <source>
        <dbReference type="Proteomes" id="UP000262477"/>
    </source>
</evidence>
<comment type="caution">
    <text evidence="3">The sequence shown here is derived from an EMBL/GenBank/DDBJ whole genome shotgun (WGS) entry which is preliminary data.</text>
</comment>
<feature type="signal peptide" evidence="2">
    <location>
        <begin position="1"/>
        <end position="20"/>
    </location>
</feature>
<dbReference type="OrthoDB" id="4800194at2"/>
<evidence type="ECO:0000256" key="2">
    <source>
        <dbReference type="SAM" id="SignalP"/>
    </source>
</evidence>
<feature type="region of interest" description="Disordered" evidence="1">
    <location>
        <begin position="120"/>
        <end position="145"/>
    </location>
</feature>
<gene>
    <name evidence="3" type="ORF">DY245_16150</name>
</gene>
<reference evidence="3 4" key="1">
    <citation type="submission" date="2018-08" db="EMBL/GenBank/DDBJ databases">
        <title>Streptomyces NEAU-D10 sp. nov., a novel Actinomycete isolated from soil.</title>
        <authorList>
            <person name="Jin L."/>
        </authorList>
    </citation>
    <scope>NUCLEOTIDE SEQUENCE [LARGE SCALE GENOMIC DNA]</scope>
    <source>
        <strain evidence="3 4">NEAU-D10</strain>
    </source>
</reference>
<evidence type="ECO:0000313" key="3">
    <source>
        <dbReference type="EMBL" id="REK89303.1"/>
    </source>
</evidence>
<name>A0A371Q4L3_STRIH</name>
<organism evidence="3 4">
    <name type="scientific">Streptomyces inhibens</name>
    <dbReference type="NCBI Taxonomy" id="2293571"/>
    <lineage>
        <taxon>Bacteria</taxon>
        <taxon>Bacillati</taxon>
        <taxon>Actinomycetota</taxon>
        <taxon>Actinomycetes</taxon>
        <taxon>Kitasatosporales</taxon>
        <taxon>Streptomycetaceae</taxon>
        <taxon>Streptomyces</taxon>
    </lineage>
</organism>
<accession>A0A371Q4L3</accession>
<proteinExistence type="predicted"/>
<dbReference type="RefSeq" id="WP_128507937.1">
    <property type="nucleotide sequence ID" value="NZ_QUAC01000127.1"/>
</dbReference>